<dbReference type="AlphaFoldDB" id="A0A430QMX1"/>
<dbReference type="STRING" id="6184.A0A430QMX1"/>
<evidence type="ECO:0000313" key="3">
    <source>
        <dbReference type="Proteomes" id="UP000290809"/>
    </source>
</evidence>
<comment type="caution">
    <text evidence="2">The sequence shown here is derived from an EMBL/GenBank/DDBJ whole genome shotgun (WGS) entry which is preliminary data.</text>
</comment>
<dbReference type="InterPro" id="IPR043129">
    <property type="entry name" value="ATPase_NBD"/>
</dbReference>
<dbReference type="Proteomes" id="UP000290809">
    <property type="component" value="Unassembled WGS sequence"/>
</dbReference>
<accession>A0A430QMX1</accession>
<dbReference type="Gene3D" id="3.30.420.40">
    <property type="match status" value="2"/>
</dbReference>
<reference evidence="2 3" key="1">
    <citation type="journal article" date="2019" name="PLoS Pathog.">
        <title>Genome sequence of the bovine parasite Schistosoma bovis Tanzania.</title>
        <authorList>
            <person name="Oey H."/>
            <person name="Zakrzewski M."/>
            <person name="Gobert G."/>
            <person name="Gravermann K."/>
            <person name="Stoye J."/>
            <person name="Jones M."/>
            <person name="Mcmanus D."/>
            <person name="Krause L."/>
        </authorList>
    </citation>
    <scope>NUCLEOTIDE SEQUENCE [LARGE SCALE GENOMIC DNA]</scope>
    <source>
        <strain evidence="2 3">TAN1997</strain>
    </source>
</reference>
<dbReference type="EMBL" id="QMKO01001534">
    <property type="protein sequence ID" value="RTG89007.1"/>
    <property type="molecule type" value="Genomic_DNA"/>
</dbReference>
<keyword evidence="3" id="KW-1185">Reference proteome</keyword>
<organism evidence="2 3">
    <name type="scientific">Schistosoma bovis</name>
    <name type="common">Blood fluke</name>
    <dbReference type="NCBI Taxonomy" id="6184"/>
    <lineage>
        <taxon>Eukaryota</taxon>
        <taxon>Metazoa</taxon>
        <taxon>Spiralia</taxon>
        <taxon>Lophotrochozoa</taxon>
        <taxon>Platyhelminthes</taxon>
        <taxon>Trematoda</taxon>
        <taxon>Digenea</taxon>
        <taxon>Strigeidida</taxon>
        <taxon>Schistosomatoidea</taxon>
        <taxon>Schistosomatidae</taxon>
        <taxon>Schistosoma</taxon>
    </lineage>
</organism>
<dbReference type="SUPFAM" id="SSF53067">
    <property type="entry name" value="Actin-like ATPase domain"/>
    <property type="match status" value="1"/>
</dbReference>
<proteinExistence type="predicted"/>
<sequence>MTQIMFETFGTLAMFVAVQAVSLMYASSRTTGIELDLSEGVTHTSPIYEGIR</sequence>
<evidence type="ECO:0000256" key="1">
    <source>
        <dbReference type="ARBA" id="ARBA00003520"/>
    </source>
</evidence>
<dbReference type="Pfam" id="PF00022">
    <property type="entry name" value="Actin"/>
    <property type="match status" value="1"/>
</dbReference>
<dbReference type="InterPro" id="IPR004000">
    <property type="entry name" value="Actin"/>
</dbReference>
<name>A0A430QMX1_SCHBO</name>
<protein>
    <submittedName>
        <fullName evidence="2">Uncharacterized protein</fullName>
    </submittedName>
</protein>
<dbReference type="PANTHER" id="PTHR11937">
    <property type="entry name" value="ACTIN"/>
    <property type="match status" value="1"/>
</dbReference>
<comment type="function">
    <text evidence="1">Actins are highly conserved proteins that are involved in various types of cell motility and are ubiquitously expressed in all eukaryotic cells.</text>
</comment>
<evidence type="ECO:0000313" key="2">
    <source>
        <dbReference type="EMBL" id="RTG89007.1"/>
    </source>
</evidence>
<gene>
    <name evidence="2" type="ORF">DC041_0012276</name>
</gene>